<evidence type="ECO:0000259" key="6">
    <source>
        <dbReference type="SMART" id="SM00322"/>
    </source>
</evidence>
<evidence type="ECO:0000256" key="2">
    <source>
        <dbReference type="ARBA" id="ARBA00022695"/>
    </source>
</evidence>
<dbReference type="FunFam" id="3.30.1370.10:FF:000001">
    <property type="entry name" value="Polyribonucleotide nucleotidyltransferase"/>
    <property type="match status" value="1"/>
</dbReference>
<keyword evidence="1" id="KW-0808">Transferase</keyword>
<feature type="domain" description="K Homology" evidence="6">
    <location>
        <begin position="67"/>
        <end position="133"/>
    </location>
</feature>
<name>A0A1A9WNX9_9MUSC</name>
<evidence type="ECO:0000256" key="5">
    <source>
        <dbReference type="SAM" id="MobiDB-lite"/>
    </source>
</evidence>
<keyword evidence="8" id="KW-1185">Reference proteome</keyword>
<dbReference type="AlphaFoldDB" id="A0A1A9WNX9"/>
<dbReference type="STRING" id="37001.A0A1A9WNX9"/>
<evidence type="ECO:0000256" key="4">
    <source>
        <dbReference type="PROSITE-ProRule" id="PRU00117"/>
    </source>
</evidence>
<dbReference type="InterPro" id="IPR004087">
    <property type="entry name" value="KH_dom"/>
</dbReference>
<dbReference type="VEuPathDB" id="VectorBase:GBRI026605"/>
<keyword evidence="3 4" id="KW-0694">RNA-binding</keyword>
<dbReference type="Pfam" id="PF00013">
    <property type="entry name" value="KH_1"/>
    <property type="match status" value="1"/>
</dbReference>
<evidence type="ECO:0000256" key="3">
    <source>
        <dbReference type="ARBA" id="ARBA00022884"/>
    </source>
</evidence>
<accession>A0A1A9WNX9</accession>
<dbReference type="Proteomes" id="UP000091820">
    <property type="component" value="Unassembled WGS sequence"/>
</dbReference>
<evidence type="ECO:0000256" key="1">
    <source>
        <dbReference type="ARBA" id="ARBA00022679"/>
    </source>
</evidence>
<dbReference type="InterPro" id="IPR036612">
    <property type="entry name" value="KH_dom_type_1_sf"/>
</dbReference>
<feature type="compositionally biased region" description="Polar residues" evidence="5">
    <location>
        <begin position="189"/>
        <end position="198"/>
    </location>
</feature>
<dbReference type="InterPro" id="IPR004088">
    <property type="entry name" value="KH_dom_type_1"/>
</dbReference>
<feature type="region of interest" description="Disordered" evidence="5">
    <location>
        <begin position="1"/>
        <end position="66"/>
    </location>
</feature>
<feature type="compositionally biased region" description="Basic and acidic residues" evidence="5">
    <location>
        <begin position="39"/>
        <end position="52"/>
    </location>
</feature>
<dbReference type="GO" id="GO:0016779">
    <property type="term" value="F:nucleotidyltransferase activity"/>
    <property type="evidence" value="ECO:0007669"/>
    <property type="project" value="UniProtKB-KW"/>
</dbReference>
<dbReference type="SUPFAM" id="SSF54791">
    <property type="entry name" value="Eukaryotic type KH-domain (KH-domain type I)"/>
    <property type="match status" value="1"/>
</dbReference>
<feature type="compositionally biased region" description="Low complexity" evidence="5">
    <location>
        <begin position="171"/>
        <end position="188"/>
    </location>
</feature>
<feature type="region of interest" description="Disordered" evidence="5">
    <location>
        <begin position="135"/>
        <end position="198"/>
    </location>
</feature>
<protein>
    <recommendedName>
        <fullName evidence="6">K Homology domain-containing protein</fullName>
    </recommendedName>
</protein>
<dbReference type="PROSITE" id="PS50084">
    <property type="entry name" value="KH_TYPE_1"/>
    <property type="match status" value="1"/>
</dbReference>
<dbReference type="SMART" id="SM00322">
    <property type="entry name" value="KH"/>
    <property type="match status" value="1"/>
</dbReference>
<dbReference type="EnsemblMetazoa" id="GBRI026605-RA">
    <property type="protein sequence ID" value="GBRI026605-PA"/>
    <property type="gene ID" value="GBRI026605"/>
</dbReference>
<evidence type="ECO:0000313" key="7">
    <source>
        <dbReference type="EnsemblMetazoa" id="GBRI026605-PA"/>
    </source>
</evidence>
<keyword evidence="2" id="KW-0548">Nucleotidyltransferase</keyword>
<dbReference type="CDD" id="cd02393">
    <property type="entry name" value="KH-I_PNPase"/>
    <property type="match status" value="1"/>
</dbReference>
<dbReference type="Gene3D" id="3.30.1370.10">
    <property type="entry name" value="K Homology domain, type 1"/>
    <property type="match status" value="1"/>
</dbReference>
<reference evidence="7" key="2">
    <citation type="submission" date="2020-05" db="UniProtKB">
        <authorList>
            <consortium name="EnsemblMetazoa"/>
        </authorList>
    </citation>
    <scope>IDENTIFICATION</scope>
    <source>
        <strain evidence="7">IAEA</strain>
    </source>
</reference>
<reference evidence="8" key="1">
    <citation type="submission" date="2014-03" db="EMBL/GenBank/DDBJ databases">
        <authorList>
            <person name="Aksoy S."/>
            <person name="Warren W."/>
            <person name="Wilson R.K."/>
        </authorList>
    </citation>
    <scope>NUCLEOTIDE SEQUENCE [LARGE SCALE GENOMIC DNA]</scope>
    <source>
        <strain evidence="8">IAEA</strain>
    </source>
</reference>
<dbReference type="GO" id="GO:0003723">
    <property type="term" value="F:RNA binding"/>
    <property type="evidence" value="ECO:0007669"/>
    <property type="project" value="UniProtKB-UniRule"/>
</dbReference>
<dbReference type="GO" id="GO:0010468">
    <property type="term" value="P:regulation of gene expression"/>
    <property type="evidence" value="ECO:0007669"/>
    <property type="project" value="UniProtKB-ARBA"/>
</dbReference>
<sequence>MSDWEDNNTSDYNEKPRFGSNMNNSRRHSNSNRSRGMNRRSDDNRYRERENYSNKNNGRDGAFGRNFPFKASLDLRTECIGRIIGRAGSNIQGLQTEFNVRIDLDKSNGTVTVQGNDNNNVNDAIERIKQQMDECNDGPRQYNGGGSGGGGGGGGDLAPSTNITVEPASRSNTTASATLPAAAPINATSESINKYSPL</sequence>
<organism evidence="7 8">
    <name type="scientific">Glossina brevipalpis</name>
    <dbReference type="NCBI Taxonomy" id="37001"/>
    <lineage>
        <taxon>Eukaryota</taxon>
        <taxon>Metazoa</taxon>
        <taxon>Ecdysozoa</taxon>
        <taxon>Arthropoda</taxon>
        <taxon>Hexapoda</taxon>
        <taxon>Insecta</taxon>
        <taxon>Pterygota</taxon>
        <taxon>Neoptera</taxon>
        <taxon>Endopterygota</taxon>
        <taxon>Diptera</taxon>
        <taxon>Brachycera</taxon>
        <taxon>Muscomorpha</taxon>
        <taxon>Hippoboscoidea</taxon>
        <taxon>Glossinidae</taxon>
        <taxon>Glossina</taxon>
    </lineage>
</organism>
<evidence type="ECO:0000313" key="8">
    <source>
        <dbReference type="Proteomes" id="UP000091820"/>
    </source>
</evidence>
<feature type="compositionally biased region" description="Gly residues" evidence="5">
    <location>
        <begin position="143"/>
        <end position="156"/>
    </location>
</feature>
<proteinExistence type="predicted"/>